<gene>
    <name evidence="1" type="ORF">L6452_09476</name>
</gene>
<comment type="caution">
    <text evidence="1">The sequence shown here is derived from an EMBL/GenBank/DDBJ whole genome shotgun (WGS) entry which is preliminary data.</text>
</comment>
<accession>A0ACB9DK63</accession>
<reference evidence="2" key="1">
    <citation type="journal article" date="2022" name="Mol. Ecol. Resour.">
        <title>The genomes of chicory, endive, great burdock and yacon provide insights into Asteraceae palaeo-polyploidization history and plant inulin production.</title>
        <authorList>
            <person name="Fan W."/>
            <person name="Wang S."/>
            <person name="Wang H."/>
            <person name="Wang A."/>
            <person name="Jiang F."/>
            <person name="Liu H."/>
            <person name="Zhao H."/>
            <person name="Xu D."/>
            <person name="Zhang Y."/>
        </authorList>
    </citation>
    <scope>NUCLEOTIDE SEQUENCE [LARGE SCALE GENOMIC DNA]</scope>
    <source>
        <strain evidence="2">cv. Niubang</strain>
    </source>
</reference>
<dbReference type="EMBL" id="CM042049">
    <property type="protein sequence ID" value="KAI3747034.1"/>
    <property type="molecule type" value="Genomic_DNA"/>
</dbReference>
<evidence type="ECO:0000313" key="1">
    <source>
        <dbReference type="EMBL" id="KAI3747034.1"/>
    </source>
</evidence>
<evidence type="ECO:0000313" key="2">
    <source>
        <dbReference type="Proteomes" id="UP001055879"/>
    </source>
</evidence>
<proteinExistence type="predicted"/>
<keyword evidence="2" id="KW-1185">Reference proteome</keyword>
<name>A0ACB9DK63_ARCLA</name>
<organism evidence="1 2">
    <name type="scientific">Arctium lappa</name>
    <name type="common">Greater burdock</name>
    <name type="synonym">Lappa major</name>
    <dbReference type="NCBI Taxonomy" id="4217"/>
    <lineage>
        <taxon>Eukaryota</taxon>
        <taxon>Viridiplantae</taxon>
        <taxon>Streptophyta</taxon>
        <taxon>Embryophyta</taxon>
        <taxon>Tracheophyta</taxon>
        <taxon>Spermatophyta</taxon>
        <taxon>Magnoliopsida</taxon>
        <taxon>eudicotyledons</taxon>
        <taxon>Gunneridae</taxon>
        <taxon>Pentapetalae</taxon>
        <taxon>asterids</taxon>
        <taxon>campanulids</taxon>
        <taxon>Asterales</taxon>
        <taxon>Asteraceae</taxon>
        <taxon>Carduoideae</taxon>
        <taxon>Cardueae</taxon>
        <taxon>Arctiinae</taxon>
        <taxon>Arctium</taxon>
    </lineage>
</organism>
<protein>
    <submittedName>
        <fullName evidence="1">Uncharacterized protein</fullName>
    </submittedName>
</protein>
<reference evidence="1 2" key="2">
    <citation type="journal article" date="2022" name="Mol. Ecol. Resour.">
        <title>The genomes of chicory, endive, great burdock and yacon provide insights into Asteraceae paleo-polyploidization history and plant inulin production.</title>
        <authorList>
            <person name="Fan W."/>
            <person name="Wang S."/>
            <person name="Wang H."/>
            <person name="Wang A."/>
            <person name="Jiang F."/>
            <person name="Liu H."/>
            <person name="Zhao H."/>
            <person name="Xu D."/>
            <person name="Zhang Y."/>
        </authorList>
    </citation>
    <scope>NUCLEOTIDE SEQUENCE [LARGE SCALE GENOMIC DNA]</scope>
    <source>
        <strain evidence="2">cv. Niubang</strain>
    </source>
</reference>
<sequence>MQFRNAVAWSDVANSYLQVRCSSHVLHPIRADGGEEAVHHKISDLNTKLIRRHLGSPLNRLSEIVVDKKIVGERKKK</sequence>
<dbReference type="Proteomes" id="UP001055879">
    <property type="component" value="Linkage Group LG03"/>
</dbReference>